<feature type="signal peptide" evidence="2">
    <location>
        <begin position="1"/>
        <end position="30"/>
    </location>
</feature>
<organism evidence="3">
    <name type="scientific">Rhipicephalus appendiculatus</name>
    <name type="common">Brown ear tick</name>
    <dbReference type="NCBI Taxonomy" id="34631"/>
    <lineage>
        <taxon>Eukaryota</taxon>
        <taxon>Metazoa</taxon>
        <taxon>Ecdysozoa</taxon>
        <taxon>Arthropoda</taxon>
        <taxon>Chelicerata</taxon>
        <taxon>Arachnida</taxon>
        <taxon>Acari</taxon>
        <taxon>Parasitiformes</taxon>
        <taxon>Ixodida</taxon>
        <taxon>Ixodoidea</taxon>
        <taxon>Ixodidae</taxon>
        <taxon>Rhipicephalinae</taxon>
        <taxon>Rhipicephalus</taxon>
        <taxon>Rhipicephalus</taxon>
    </lineage>
</organism>
<feature type="compositionally biased region" description="Polar residues" evidence="1">
    <location>
        <begin position="57"/>
        <end position="76"/>
    </location>
</feature>
<accession>A0A131YWE5</accession>
<evidence type="ECO:0000256" key="2">
    <source>
        <dbReference type="SAM" id="SignalP"/>
    </source>
</evidence>
<protein>
    <submittedName>
        <fullName evidence="3">Basic tail secreted protein</fullName>
    </submittedName>
</protein>
<proteinExistence type="predicted"/>
<name>A0A131YWE5_RHIAP</name>
<dbReference type="AlphaFoldDB" id="A0A131YWE5"/>
<evidence type="ECO:0000256" key="1">
    <source>
        <dbReference type="SAM" id="MobiDB-lite"/>
    </source>
</evidence>
<evidence type="ECO:0000313" key="3">
    <source>
        <dbReference type="EMBL" id="JAP82231.1"/>
    </source>
</evidence>
<feature type="chain" id="PRO_5007286251" evidence="2">
    <location>
        <begin position="31"/>
        <end position="163"/>
    </location>
</feature>
<feature type="region of interest" description="Disordered" evidence="1">
    <location>
        <begin position="57"/>
        <end position="80"/>
    </location>
</feature>
<dbReference type="EMBL" id="GEDV01006326">
    <property type="protein sequence ID" value="JAP82231.1"/>
    <property type="molecule type" value="Transcribed_RNA"/>
</dbReference>
<keyword evidence="2" id="KW-0732">Signal</keyword>
<sequence length="163" mass="18316">MIQKDGHFLMMVKIECVLMLLLSIIKLSHSEQNVTNTSETIDGEIVSSWDSANRTTFNEENSEAGGNTTQSATSTTEEPHIAHGCDTVKPQQAGVKDCSYYCKYVPENNTWLYGFYNDGIYCWADDDHDDKDRILGLCYHGICYPLDHDNVTDLSTPEDDTFG</sequence>
<reference evidence="3" key="1">
    <citation type="journal article" date="2016" name="Ticks Tick Borne Dis.">
        <title>De novo assembly and annotation of the salivary gland transcriptome of Rhipicephalus appendiculatus male and female ticks during blood feeding.</title>
        <authorList>
            <person name="de Castro M.H."/>
            <person name="de Klerk D."/>
            <person name="Pienaar R."/>
            <person name="Latif A.A."/>
            <person name="Rees D.J."/>
            <person name="Mans B.J."/>
        </authorList>
    </citation>
    <scope>NUCLEOTIDE SEQUENCE</scope>
    <source>
        <tissue evidence="3">Salivary glands</tissue>
    </source>
</reference>